<dbReference type="InterPro" id="IPR056751">
    <property type="entry name" value="PAS_13"/>
</dbReference>
<dbReference type="GO" id="GO:0000981">
    <property type="term" value="F:DNA-binding transcription factor activity, RNA polymerase II-specific"/>
    <property type="evidence" value="ECO:0007669"/>
    <property type="project" value="InterPro"/>
</dbReference>
<evidence type="ECO:0000313" key="11">
    <source>
        <dbReference type="EMBL" id="KAG2229339.1"/>
    </source>
</evidence>
<dbReference type="GO" id="GO:0008270">
    <property type="term" value="F:zinc ion binding"/>
    <property type="evidence" value="ECO:0007669"/>
    <property type="project" value="InterPro"/>
</dbReference>
<gene>
    <name evidence="11" type="ORF">INT48_000405</name>
</gene>
<dbReference type="Gene3D" id="4.10.240.10">
    <property type="entry name" value="Zn(2)-C6 fungal-type DNA-binding domain"/>
    <property type="match status" value="1"/>
</dbReference>
<dbReference type="SUPFAM" id="SSF57701">
    <property type="entry name" value="Zn2/Cys6 DNA-binding domain"/>
    <property type="match status" value="1"/>
</dbReference>
<dbReference type="EMBL" id="JAEPRE010000284">
    <property type="protein sequence ID" value="KAG2229339.1"/>
    <property type="molecule type" value="Genomic_DNA"/>
</dbReference>
<dbReference type="CDD" id="cd00067">
    <property type="entry name" value="GAL4"/>
    <property type="match status" value="1"/>
</dbReference>
<evidence type="ECO:0000256" key="7">
    <source>
        <dbReference type="ARBA" id="ARBA00023125"/>
    </source>
</evidence>
<evidence type="ECO:0000256" key="6">
    <source>
        <dbReference type="ARBA" id="ARBA00023015"/>
    </source>
</evidence>
<comment type="subcellular location">
    <subcellularLocation>
        <location evidence="1">Nucleus</location>
    </subcellularLocation>
</comment>
<keyword evidence="8" id="KW-0804">Transcription</keyword>
<keyword evidence="6" id="KW-0805">Transcription regulation</keyword>
<dbReference type="PROSITE" id="PS50048">
    <property type="entry name" value="ZN2_CY6_FUNGAL_2"/>
    <property type="match status" value="1"/>
</dbReference>
<dbReference type="InterPro" id="IPR036864">
    <property type="entry name" value="Zn2-C6_fun-type_DNA-bd_sf"/>
</dbReference>
<dbReference type="Pfam" id="PF24990">
    <property type="entry name" value="PAS_13"/>
    <property type="match status" value="1"/>
</dbReference>
<evidence type="ECO:0000256" key="4">
    <source>
        <dbReference type="ARBA" id="ARBA00022723"/>
    </source>
</evidence>
<evidence type="ECO:0000256" key="2">
    <source>
        <dbReference type="ARBA" id="ARBA00010855"/>
    </source>
</evidence>
<accession>A0A8H7SH43</accession>
<dbReference type="InterPro" id="IPR050335">
    <property type="entry name" value="ERT1_acuK_gluconeogen_tf"/>
</dbReference>
<dbReference type="PANTHER" id="PTHR47659:SF1">
    <property type="entry name" value="TRANSCRIPTION ACTIVATOR OF GLUCONEOGENESIS ERT1"/>
    <property type="match status" value="1"/>
</dbReference>
<reference evidence="11" key="1">
    <citation type="submission" date="2021-01" db="EMBL/GenBank/DDBJ databases">
        <title>Metabolic potential, ecology and presence of endohyphal bacteria is reflected in genomic diversity of Mucoromycotina.</title>
        <authorList>
            <person name="Muszewska A."/>
            <person name="Okrasinska A."/>
            <person name="Steczkiewicz K."/>
            <person name="Drgas O."/>
            <person name="Orlowska M."/>
            <person name="Perlinska-Lenart U."/>
            <person name="Aleksandrzak-Piekarczyk T."/>
            <person name="Szatraj K."/>
            <person name="Zielenkiewicz U."/>
            <person name="Pilsyk S."/>
            <person name="Malc E."/>
            <person name="Mieczkowski P."/>
            <person name="Kruszewska J.S."/>
            <person name="Biernat P."/>
            <person name="Pawlowska J."/>
        </authorList>
    </citation>
    <scope>NUCLEOTIDE SEQUENCE</scope>
    <source>
        <strain evidence="11">WA0000018081</strain>
    </source>
</reference>
<dbReference type="SMART" id="SM00066">
    <property type="entry name" value="GAL4"/>
    <property type="match status" value="1"/>
</dbReference>
<comment type="caution">
    <text evidence="11">The sequence shown here is derived from an EMBL/GenBank/DDBJ whole genome shotgun (WGS) entry which is preliminary data.</text>
</comment>
<evidence type="ECO:0000256" key="1">
    <source>
        <dbReference type="ARBA" id="ARBA00004123"/>
    </source>
</evidence>
<evidence type="ECO:0000256" key="8">
    <source>
        <dbReference type="ARBA" id="ARBA00023163"/>
    </source>
</evidence>
<dbReference type="Proteomes" id="UP000613177">
    <property type="component" value="Unassembled WGS sequence"/>
</dbReference>
<dbReference type="InterPro" id="IPR001138">
    <property type="entry name" value="Zn2Cys6_DnaBD"/>
</dbReference>
<organism evidence="11 12">
    <name type="scientific">Thamnidium elegans</name>
    <dbReference type="NCBI Taxonomy" id="101142"/>
    <lineage>
        <taxon>Eukaryota</taxon>
        <taxon>Fungi</taxon>
        <taxon>Fungi incertae sedis</taxon>
        <taxon>Mucoromycota</taxon>
        <taxon>Mucoromycotina</taxon>
        <taxon>Mucoromycetes</taxon>
        <taxon>Mucorales</taxon>
        <taxon>Mucorineae</taxon>
        <taxon>Mucoraceae</taxon>
        <taxon>Thamnidium</taxon>
    </lineage>
</organism>
<dbReference type="PANTHER" id="PTHR47659">
    <property type="entry name" value="ZN(II)2CYS6 TRANSCRIPTION FACTOR (EUROFUNG)-RELATED"/>
    <property type="match status" value="1"/>
</dbReference>
<protein>
    <recommendedName>
        <fullName evidence="10">Zn(2)-C6 fungal-type domain-containing protein</fullName>
    </recommendedName>
</protein>
<evidence type="ECO:0000313" key="12">
    <source>
        <dbReference type="Proteomes" id="UP000613177"/>
    </source>
</evidence>
<proteinExistence type="inferred from homology"/>
<dbReference type="GO" id="GO:0009267">
    <property type="term" value="P:cellular response to starvation"/>
    <property type="evidence" value="ECO:0007669"/>
    <property type="project" value="TreeGrafter"/>
</dbReference>
<evidence type="ECO:0000256" key="3">
    <source>
        <dbReference type="ARBA" id="ARBA00022432"/>
    </source>
</evidence>
<evidence type="ECO:0000259" key="10">
    <source>
        <dbReference type="PROSITE" id="PS50048"/>
    </source>
</evidence>
<keyword evidence="4" id="KW-0479">Metal-binding</keyword>
<keyword evidence="3" id="KW-0312">Gluconeogenesis</keyword>
<dbReference type="GO" id="GO:0005634">
    <property type="term" value="C:nucleus"/>
    <property type="evidence" value="ECO:0007669"/>
    <property type="project" value="UniProtKB-SubCell"/>
</dbReference>
<evidence type="ECO:0000256" key="9">
    <source>
        <dbReference type="ARBA" id="ARBA00023242"/>
    </source>
</evidence>
<evidence type="ECO:0000256" key="5">
    <source>
        <dbReference type="ARBA" id="ARBA00022833"/>
    </source>
</evidence>
<feature type="domain" description="Zn(2)-C6 fungal-type" evidence="10">
    <location>
        <begin position="21"/>
        <end position="52"/>
    </location>
</feature>
<keyword evidence="7" id="KW-0238">DNA-binding</keyword>
<name>A0A8H7SH43_9FUNG</name>
<dbReference type="GO" id="GO:0000977">
    <property type="term" value="F:RNA polymerase II transcription regulatory region sequence-specific DNA binding"/>
    <property type="evidence" value="ECO:0007669"/>
    <property type="project" value="TreeGrafter"/>
</dbReference>
<comment type="similarity">
    <text evidence="2">Belongs to the ERT1/acuK family.</text>
</comment>
<dbReference type="AlphaFoldDB" id="A0A8H7SH43"/>
<keyword evidence="12" id="KW-1185">Reference proteome</keyword>
<keyword evidence="5" id="KW-0862">Zinc</keyword>
<dbReference type="GO" id="GO:0006094">
    <property type="term" value="P:gluconeogenesis"/>
    <property type="evidence" value="ECO:0007669"/>
    <property type="project" value="UniProtKB-KW"/>
</dbReference>
<dbReference type="Pfam" id="PF00172">
    <property type="entry name" value="Zn_clus"/>
    <property type="match status" value="1"/>
</dbReference>
<sequence length="207" mass="23265">MNSQINQDINVKRRRKKATRACSHCQKAHLTCDDLRPCQRCVKRGLESSCTDGIRKKAKYLQDDESDNNFGFGSNAVNLEYGMLSSMIPNASPTFNNNTWINQQPIMDPNTIVLNESTHTSPSISSNHPDFNKVLMDNGSTIEYWEKFSQHAFDNAESGVYMSVILMSPSFRPVPCSFCFTLKRDIFDLPCVIVGNFLPILGAATNK</sequence>
<keyword evidence="9" id="KW-0539">Nucleus</keyword>